<dbReference type="InterPro" id="IPR027796">
    <property type="entry name" value="OTT_1508_deam-like"/>
</dbReference>
<dbReference type="AlphaFoldDB" id="A0A3N4IGD1"/>
<reference evidence="1 2" key="1">
    <citation type="journal article" date="2018" name="Nat. Ecol. Evol.">
        <title>Pezizomycetes genomes reveal the molecular basis of ectomycorrhizal truffle lifestyle.</title>
        <authorList>
            <person name="Murat C."/>
            <person name="Payen T."/>
            <person name="Noel B."/>
            <person name="Kuo A."/>
            <person name="Morin E."/>
            <person name="Chen J."/>
            <person name="Kohler A."/>
            <person name="Krizsan K."/>
            <person name="Balestrini R."/>
            <person name="Da Silva C."/>
            <person name="Montanini B."/>
            <person name="Hainaut M."/>
            <person name="Levati E."/>
            <person name="Barry K.W."/>
            <person name="Belfiori B."/>
            <person name="Cichocki N."/>
            <person name="Clum A."/>
            <person name="Dockter R.B."/>
            <person name="Fauchery L."/>
            <person name="Guy J."/>
            <person name="Iotti M."/>
            <person name="Le Tacon F."/>
            <person name="Lindquist E.A."/>
            <person name="Lipzen A."/>
            <person name="Malagnac F."/>
            <person name="Mello A."/>
            <person name="Molinier V."/>
            <person name="Miyauchi S."/>
            <person name="Poulain J."/>
            <person name="Riccioni C."/>
            <person name="Rubini A."/>
            <person name="Sitrit Y."/>
            <person name="Splivallo R."/>
            <person name="Traeger S."/>
            <person name="Wang M."/>
            <person name="Zifcakova L."/>
            <person name="Wipf D."/>
            <person name="Zambonelli A."/>
            <person name="Paolocci F."/>
            <person name="Nowrousian M."/>
            <person name="Ottonello S."/>
            <person name="Baldrian P."/>
            <person name="Spatafora J.W."/>
            <person name="Henrissat B."/>
            <person name="Nagy L.G."/>
            <person name="Aury J.M."/>
            <person name="Wincker P."/>
            <person name="Grigoriev I.V."/>
            <person name="Bonfante P."/>
            <person name="Martin F.M."/>
        </authorList>
    </citation>
    <scope>NUCLEOTIDE SEQUENCE [LARGE SCALE GENOMIC DNA]</scope>
    <source>
        <strain evidence="1 2">RN42</strain>
    </source>
</reference>
<sequence length="489" mass="54407">MPFNEKTMAQLQALYLLGATDMDYNKERTKMKMYHSLSNDVDRKRIKDISLSCFLAFSMVRTPGDVAACHINVKPQHITIYIAKNKKDEKDVILANTIKEFVFAPNARALGFSAFGKKYLEIMVKFCPGKIHTLATAVKSGGLHYKTIGKTTSKPVKDLAAIIKRLEEIPISPNAGTAAVAKEKEANEQRKGGQNLLQFAGKYKGDIGKAIVSALKMILVNIENAHKDPKCLYYASYAAHMIGTAKISNDLLEAVLDNKKTGVTDRLLPALVKFGRYFRGSERLHRQTGSCLQAAGQNPRVDIKWVESQQSSVTMRHSAEDIIVETFRDNNPVPLSNRILADLKSIAKPLEENWRHKMNLIVHCEILLIKHLKETAKLKGGEIGISKGSCGACYNMVNGYNLYDNDEWIVHSNHGNHYLVLPSGHKEVDERAANHIAEELHALISAHLKLQRNAESADLPSDGDASDYQEESFRTGEDFYAAVQAMGLD</sequence>
<evidence type="ECO:0000313" key="1">
    <source>
        <dbReference type="EMBL" id="RPA83241.1"/>
    </source>
</evidence>
<organism evidence="1 2">
    <name type="scientific">Ascobolus immersus RN42</name>
    <dbReference type="NCBI Taxonomy" id="1160509"/>
    <lineage>
        <taxon>Eukaryota</taxon>
        <taxon>Fungi</taxon>
        <taxon>Dikarya</taxon>
        <taxon>Ascomycota</taxon>
        <taxon>Pezizomycotina</taxon>
        <taxon>Pezizomycetes</taxon>
        <taxon>Pezizales</taxon>
        <taxon>Ascobolaceae</taxon>
        <taxon>Ascobolus</taxon>
    </lineage>
</organism>
<dbReference type="EMBL" id="ML119666">
    <property type="protein sequence ID" value="RPA83241.1"/>
    <property type="molecule type" value="Genomic_DNA"/>
</dbReference>
<protein>
    <submittedName>
        <fullName evidence="1">Uncharacterized protein</fullName>
    </submittedName>
</protein>
<evidence type="ECO:0000313" key="2">
    <source>
        <dbReference type="Proteomes" id="UP000275078"/>
    </source>
</evidence>
<dbReference type="Pfam" id="PF14441">
    <property type="entry name" value="OTT_1508_deam"/>
    <property type="match status" value="1"/>
</dbReference>
<keyword evidence="2" id="KW-1185">Reference proteome</keyword>
<proteinExistence type="predicted"/>
<dbReference type="Proteomes" id="UP000275078">
    <property type="component" value="Unassembled WGS sequence"/>
</dbReference>
<accession>A0A3N4IGD1</accession>
<name>A0A3N4IGD1_ASCIM</name>
<gene>
    <name evidence="1" type="ORF">BJ508DRAFT_324825</name>
</gene>